<dbReference type="GO" id="GO:0006508">
    <property type="term" value="P:proteolysis"/>
    <property type="evidence" value="ECO:0007669"/>
    <property type="project" value="TreeGrafter"/>
</dbReference>
<dbReference type="PANTHER" id="PTHR15096">
    <property type="entry name" value="PROLACTIN-INDUCIBLE PROTEIN/SEMINAL VESICLE ANTIGEN"/>
    <property type="match status" value="1"/>
</dbReference>
<feature type="signal peptide" evidence="8">
    <location>
        <begin position="1"/>
        <end position="25"/>
    </location>
</feature>
<dbReference type="OrthoDB" id="9835042at2759"/>
<keyword evidence="4 8" id="KW-0732">Signal</keyword>
<keyword evidence="5" id="KW-1015">Disulfide bond</keyword>
<dbReference type="Pfam" id="PF05326">
    <property type="entry name" value="SVA"/>
    <property type="match status" value="1"/>
</dbReference>
<evidence type="ECO:0000256" key="8">
    <source>
        <dbReference type="SAM" id="SignalP"/>
    </source>
</evidence>
<dbReference type="GO" id="GO:0005615">
    <property type="term" value="C:extracellular space"/>
    <property type="evidence" value="ECO:0007669"/>
    <property type="project" value="TreeGrafter"/>
</dbReference>
<comment type="subcellular location">
    <subcellularLocation>
        <location evidence="1">Secreted</location>
    </subcellularLocation>
</comment>
<dbReference type="RefSeq" id="XP_006861337.1">
    <property type="nucleotide sequence ID" value="XM_006861275.1"/>
</dbReference>
<reference evidence="10" key="1">
    <citation type="submission" date="2025-08" db="UniProtKB">
        <authorList>
            <consortium name="RefSeq"/>
        </authorList>
    </citation>
    <scope>IDENTIFICATION</scope>
    <source>
        <tissue evidence="10">Spleen</tissue>
    </source>
</reference>
<dbReference type="Gene3D" id="2.60.40.10">
    <property type="entry name" value="Immunoglobulins"/>
    <property type="match status" value="1"/>
</dbReference>
<comment type="subunit">
    <text evidence="6">Monomer. Interacts with AZGP1.</text>
</comment>
<evidence type="ECO:0000256" key="5">
    <source>
        <dbReference type="ARBA" id="ARBA00023157"/>
    </source>
</evidence>
<dbReference type="FunFam" id="2.60.40.10:FF:001572">
    <property type="entry name" value="Prolactin-inducible protein homolog"/>
    <property type="match status" value="1"/>
</dbReference>
<evidence type="ECO:0000256" key="2">
    <source>
        <dbReference type="ARBA" id="ARBA00006819"/>
    </source>
</evidence>
<dbReference type="InterPro" id="IPR007990">
    <property type="entry name" value="PIP"/>
</dbReference>
<dbReference type="InterPro" id="IPR014756">
    <property type="entry name" value="Ig_E-set"/>
</dbReference>
<accession>A0A9B0TC45</accession>
<evidence type="ECO:0000256" key="6">
    <source>
        <dbReference type="ARBA" id="ARBA00025932"/>
    </source>
</evidence>
<comment type="similarity">
    <text evidence="2">Belongs to the PIP family.</text>
</comment>
<dbReference type="SUPFAM" id="SSF81296">
    <property type="entry name" value="E set domains"/>
    <property type="match status" value="1"/>
</dbReference>
<evidence type="ECO:0000256" key="1">
    <source>
        <dbReference type="ARBA" id="ARBA00004613"/>
    </source>
</evidence>
<keyword evidence="3" id="KW-0964">Secreted</keyword>
<protein>
    <recommendedName>
        <fullName evidence="7">Prolactin-induced protein</fullName>
    </recommendedName>
</protein>
<evidence type="ECO:0000256" key="3">
    <source>
        <dbReference type="ARBA" id="ARBA00022525"/>
    </source>
</evidence>
<name>A0A9B0TC45_CHRAS</name>
<keyword evidence="9" id="KW-1185">Reference proteome</keyword>
<evidence type="ECO:0000256" key="4">
    <source>
        <dbReference type="ARBA" id="ARBA00022729"/>
    </source>
</evidence>
<evidence type="ECO:0000313" key="9">
    <source>
        <dbReference type="Proteomes" id="UP000504623"/>
    </source>
</evidence>
<dbReference type="AlphaFoldDB" id="A0A9B0TC45"/>
<dbReference type="PANTHER" id="PTHR15096:SF5">
    <property type="entry name" value="PROLACTIN-INDUCIBLE PROTEIN"/>
    <property type="match status" value="1"/>
</dbReference>
<feature type="chain" id="PRO_5039176430" description="Prolactin-induced protein" evidence="8">
    <location>
        <begin position="26"/>
        <end position="146"/>
    </location>
</feature>
<dbReference type="InterPro" id="IPR013783">
    <property type="entry name" value="Ig-like_fold"/>
</dbReference>
<sequence>MPAHLLLSGAGLLLVLCLQLMTNNAQEDTNWKVLTMDLQMQSTAQAGEEVPVTLRIHTEIRECMVIKAYLRSSIPLEGPSHSYTFTACLCNDYPRTFFWDIVSNYTVTVVPIVDVVRELNICPEDRAVMPIKANRFYTSATLFITQ</sequence>
<dbReference type="GO" id="GO:0004190">
    <property type="term" value="F:aspartic-type endopeptidase activity"/>
    <property type="evidence" value="ECO:0007669"/>
    <property type="project" value="TreeGrafter"/>
</dbReference>
<gene>
    <name evidence="10" type="primary">PIP</name>
</gene>
<dbReference type="CTD" id="5304"/>
<organism evidence="9 10">
    <name type="scientific">Chrysochloris asiatica</name>
    <name type="common">Cape golden mole</name>
    <dbReference type="NCBI Taxonomy" id="185453"/>
    <lineage>
        <taxon>Eukaryota</taxon>
        <taxon>Metazoa</taxon>
        <taxon>Chordata</taxon>
        <taxon>Craniata</taxon>
        <taxon>Vertebrata</taxon>
        <taxon>Euteleostomi</taxon>
        <taxon>Mammalia</taxon>
        <taxon>Eutheria</taxon>
        <taxon>Afrotheria</taxon>
        <taxon>Chrysochloridae</taxon>
        <taxon>Chrysochlorinae</taxon>
        <taxon>Chrysochloris</taxon>
    </lineage>
</organism>
<evidence type="ECO:0000256" key="7">
    <source>
        <dbReference type="ARBA" id="ARBA00032342"/>
    </source>
</evidence>
<evidence type="ECO:0000313" key="10">
    <source>
        <dbReference type="RefSeq" id="XP_006861337.1"/>
    </source>
</evidence>
<dbReference type="GeneID" id="102817100"/>
<proteinExistence type="inferred from homology"/>
<dbReference type="Proteomes" id="UP000504623">
    <property type="component" value="Unplaced"/>
</dbReference>
<dbReference type="GO" id="GO:0002682">
    <property type="term" value="P:regulation of immune system process"/>
    <property type="evidence" value="ECO:0007669"/>
    <property type="project" value="TreeGrafter"/>
</dbReference>